<dbReference type="RefSeq" id="WP_250867360.1">
    <property type="nucleotide sequence ID" value="NZ_JAGSOI010000007.1"/>
</dbReference>
<dbReference type="Proteomes" id="UP001056766">
    <property type="component" value="Unassembled WGS sequence"/>
</dbReference>
<reference evidence="1" key="2">
    <citation type="submission" date="2021-04" db="EMBL/GenBank/DDBJ databases">
        <authorList>
            <person name="Dong X."/>
        </authorList>
    </citation>
    <scope>NUCLEOTIDE SEQUENCE</scope>
    <source>
        <strain evidence="1">LLY</strain>
    </source>
</reference>
<accession>A0A9E5DBD3</accession>
<reference evidence="1" key="1">
    <citation type="journal article" date="2021" name="mSystems">
        <title>Bacteria and Archaea Synergistically Convert Glycine Betaine to Biogenic Methane in the Formosa Cold Seep of the South China Sea.</title>
        <authorList>
            <person name="Li L."/>
            <person name="Zhang W."/>
            <person name="Zhang S."/>
            <person name="Song L."/>
            <person name="Sun Q."/>
            <person name="Zhang H."/>
            <person name="Xiang H."/>
            <person name="Dong X."/>
        </authorList>
    </citation>
    <scope>NUCLEOTIDE SEQUENCE</scope>
    <source>
        <strain evidence="1">LLY</strain>
    </source>
</reference>
<name>A0A9E5DBD3_9EURY</name>
<protein>
    <submittedName>
        <fullName evidence="1">Uncharacterized protein</fullName>
    </submittedName>
</protein>
<keyword evidence="2" id="KW-1185">Reference proteome</keyword>
<dbReference type="EMBL" id="JAGSOI010000007">
    <property type="protein sequence ID" value="MCM1985989.1"/>
    <property type="molecule type" value="Genomic_DNA"/>
</dbReference>
<dbReference type="AlphaFoldDB" id="A0A9E5DBD3"/>
<gene>
    <name evidence="1" type="ORF">KDK67_03010</name>
</gene>
<evidence type="ECO:0000313" key="2">
    <source>
        <dbReference type="Proteomes" id="UP001056766"/>
    </source>
</evidence>
<organism evidence="1 2">
    <name type="scientific">Methanococcoides seepicolus</name>
    <dbReference type="NCBI Taxonomy" id="2828780"/>
    <lineage>
        <taxon>Archaea</taxon>
        <taxon>Methanobacteriati</taxon>
        <taxon>Methanobacteriota</taxon>
        <taxon>Stenosarchaea group</taxon>
        <taxon>Methanomicrobia</taxon>
        <taxon>Methanosarcinales</taxon>
        <taxon>Methanosarcinaceae</taxon>
        <taxon>Methanococcoides</taxon>
    </lineage>
</organism>
<sequence>MAEDLYTKIYKILDKKQLSISGISRELKAEGFEEHRLIITGYLRALRDMDKLKEVEIPPSKIYVCVEGGDASESELYSVMAKHFQSLEPDIRFPVAVHIATSIFERPVFKEELKLMGINESHIRNYRRSLITVGDLAGKDLKELRRSINRIEIPDSDPAYNIAVDPTSVEILRLANTVLIALVKEMSDLSGLVPKTKQITLI</sequence>
<comment type="caution">
    <text evidence="1">The sequence shown here is derived from an EMBL/GenBank/DDBJ whole genome shotgun (WGS) entry which is preliminary data.</text>
</comment>
<evidence type="ECO:0000313" key="1">
    <source>
        <dbReference type="EMBL" id="MCM1985989.1"/>
    </source>
</evidence>
<proteinExistence type="predicted"/>